<evidence type="ECO:0000313" key="2">
    <source>
        <dbReference type="EMBL" id="KMJ45165.1"/>
    </source>
</evidence>
<gene>
    <name evidence="2" type="ORF">AB204_10755</name>
</gene>
<comment type="caution">
    <text evidence="2">The sequence shown here is derived from an EMBL/GenBank/DDBJ whole genome shotgun (WGS) entry which is preliminary data.</text>
</comment>
<reference evidence="2 3" key="1">
    <citation type="submission" date="2015-06" db="EMBL/GenBank/DDBJ databases">
        <title>Draft Whole-Genome Sequence of the Entomopathogenic Bacterium Xenorhabdus khoisanae.</title>
        <authorList>
            <person name="Naidoo S."/>
            <person name="Featherston J."/>
            <person name="Gray V.M."/>
        </authorList>
    </citation>
    <scope>NUCLEOTIDE SEQUENCE [LARGE SCALE GENOMIC DNA]</scope>
    <source>
        <strain evidence="2 3">MCB</strain>
    </source>
</reference>
<feature type="chain" id="PRO_5005261679" description="Lipoprotein" evidence="1">
    <location>
        <begin position="24"/>
        <end position="85"/>
    </location>
</feature>
<proteinExistence type="predicted"/>
<dbReference type="EMBL" id="LFCV01000064">
    <property type="protein sequence ID" value="KMJ45165.1"/>
    <property type="molecule type" value="Genomic_DNA"/>
</dbReference>
<protein>
    <recommendedName>
        <fullName evidence="4">Lipoprotein</fullName>
    </recommendedName>
</protein>
<keyword evidence="1" id="KW-0732">Signal</keyword>
<evidence type="ECO:0000256" key="1">
    <source>
        <dbReference type="SAM" id="SignalP"/>
    </source>
</evidence>
<name>A0A0J5IPL9_9GAMM</name>
<keyword evidence="3" id="KW-1185">Reference proteome</keyword>
<dbReference type="PROSITE" id="PS51257">
    <property type="entry name" value="PROKAR_LIPOPROTEIN"/>
    <property type="match status" value="1"/>
</dbReference>
<dbReference type="Proteomes" id="UP000036277">
    <property type="component" value="Unassembled WGS sequence"/>
</dbReference>
<feature type="signal peptide" evidence="1">
    <location>
        <begin position="1"/>
        <end position="23"/>
    </location>
</feature>
<evidence type="ECO:0008006" key="4">
    <source>
        <dbReference type="Google" id="ProtNLM"/>
    </source>
</evidence>
<organism evidence="2 3">
    <name type="scientific">Xenorhabdus khoisanae</name>
    <dbReference type="NCBI Taxonomy" id="880157"/>
    <lineage>
        <taxon>Bacteria</taxon>
        <taxon>Pseudomonadati</taxon>
        <taxon>Pseudomonadota</taxon>
        <taxon>Gammaproteobacteria</taxon>
        <taxon>Enterobacterales</taxon>
        <taxon>Morganellaceae</taxon>
        <taxon>Xenorhabdus</taxon>
    </lineage>
</organism>
<accession>A0A0J5IPL9</accession>
<sequence length="85" mass="9549">MKFAKRMPVMLLLSFVMTGCVNTIGNTSPIFCDTASPIYISRYDQLTDYTAREILTHNRIGHRLCGWKKKAATKTLALSPVNPTE</sequence>
<evidence type="ECO:0000313" key="3">
    <source>
        <dbReference type="Proteomes" id="UP000036277"/>
    </source>
</evidence>
<dbReference type="AlphaFoldDB" id="A0A0J5IPL9"/>